<keyword evidence="1" id="KW-0812">Transmembrane</keyword>
<dbReference type="Proteomes" id="UP001596422">
    <property type="component" value="Unassembled WGS sequence"/>
</dbReference>
<proteinExistence type="predicted"/>
<protein>
    <recommendedName>
        <fullName evidence="4">DoxX family protein</fullName>
    </recommendedName>
</protein>
<keyword evidence="1" id="KW-1133">Transmembrane helix</keyword>
<sequence>MMSLGALSVALASLGRLTLTTGSADQQTLRLMLDNLAQFAGLPLFALAVPARAWALDWSRAAWGRWLLGFFALFELFRRFGIGELYGQGLAVAICLALLAGVLKGYRGTAFATGLVAVVMAGAALLVLGPTALVAGYEQEALYRPALGAFLLFLSFDVRRRGDSGG</sequence>
<evidence type="ECO:0000313" key="3">
    <source>
        <dbReference type="Proteomes" id="UP001596422"/>
    </source>
</evidence>
<feature type="transmembrane region" description="Helical" evidence="1">
    <location>
        <begin position="86"/>
        <end position="103"/>
    </location>
</feature>
<comment type="caution">
    <text evidence="2">The sequence shown here is derived from an EMBL/GenBank/DDBJ whole genome shotgun (WGS) entry which is preliminary data.</text>
</comment>
<feature type="transmembrane region" description="Helical" evidence="1">
    <location>
        <begin position="110"/>
        <end position="135"/>
    </location>
</feature>
<evidence type="ECO:0008006" key="4">
    <source>
        <dbReference type="Google" id="ProtNLM"/>
    </source>
</evidence>
<reference evidence="3" key="1">
    <citation type="journal article" date="2019" name="Int. J. Syst. Evol. Microbiol.">
        <title>The Global Catalogue of Microorganisms (GCM) 10K type strain sequencing project: providing services to taxonomists for standard genome sequencing and annotation.</title>
        <authorList>
            <consortium name="The Broad Institute Genomics Platform"/>
            <consortium name="The Broad Institute Genome Sequencing Center for Infectious Disease"/>
            <person name="Wu L."/>
            <person name="Ma J."/>
        </authorList>
    </citation>
    <scope>NUCLEOTIDE SEQUENCE [LARGE SCALE GENOMIC DNA]</scope>
    <source>
        <strain evidence="3">NBRC 111756</strain>
    </source>
</reference>
<organism evidence="2 3">
    <name type="scientific">Marinobacterium aestuariivivens</name>
    <dbReference type="NCBI Taxonomy" id="1698799"/>
    <lineage>
        <taxon>Bacteria</taxon>
        <taxon>Pseudomonadati</taxon>
        <taxon>Pseudomonadota</taxon>
        <taxon>Gammaproteobacteria</taxon>
        <taxon>Oceanospirillales</taxon>
        <taxon>Oceanospirillaceae</taxon>
        <taxon>Marinobacterium</taxon>
    </lineage>
</organism>
<keyword evidence="3" id="KW-1185">Reference proteome</keyword>
<dbReference type="EMBL" id="JBHSWE010000001">
    <property type="protein sequence ID" value="MFC6670745.1"/>
    <property type="molecule type" value="Genomic_DNA"/>
</dbReference>
<accession>A0ABW1ZZW6</accession>
<gene>
    <name evidence="2" type="ORF">ACFQDL_12170</name>
</gene>
<evidence type="ECO:0000313" key="2">
    <source>
        <dbReference type="EMBL" id="MFC6670745.1"/>
    </source>
</evidence>
<name>A0ABW1ZZW6_9GAMM</name>
<keyword evidence="1" id="KW-0472">Membrane</keyword>
<evidence type="ECO:0000256" key="1">
    <source>
        <dbReference type="SAM" id="Phobius"/>
    </source>
</evidence>